<dbReference type="Proteomes" id="UP000054007">
    <property type="component" value="Unassembled WGS sequence"/>
</dbReference>
<evidence type="ECO:0000256" key="2">
    <source>
        <dbReference type="PROSITE-ProRule" id="PRU00708"/>
    </source>
</evidence>
<sequence>MPSAVALINRAALDILPVVFRIYTPPCRRTAATARLVDMSPPTSVVRMPPLPLVPINAHRTKTPPLESVLKSFRELMKQNPSLESLHDHVQNASDVLQCLQKDPAAALLLVQKYPERAPLIISLLHRVSDRPLKKNVYETALYHLASQKEWAIAAGVVALAIEHDRLSTRTLNWGARAALELRDYAYLANILDVFTASKFTPQRRTYHIALEGFLRNGDLGRTKSLLDKMTADGIPPDASTQGIIAMHHQIFGANASVHEQGLAALEQLPVSVATAVLNSLLRQSLDAHDIDGAILVLSHFQFSLATPIFAALLDITPSADSPFPTAHNGIPDAGTYAVVLNHLAPRADRSLCIGLVHNMARLGIPPDGRILSGLVHLYIVAGDEAGAVQLVCAMCTQESSRILHRHLKVSKTTHKFPLDPASIPPSTLILNTLLRGLLPSHGLKAVKAILRVLGQENLQPNRSTIAIILQHLIRIEAAPAAAISQALGWLNQAATPDRRQLHGLLSRVLRQERLELYGRGWDLAAALHSKTRDAVLRDSDENHFTRIGKPLEPTAGIQAPSLSRSSQSLGPILSSLRSRGHANDSAAFALRLQRDAVRQELTSAQYVFDSMVRRGFRPNEYHFGALMDGFARAGNMAVAYDLLQNAKHVGIQPNVVMYTILIAGYARLAEVDKAEDAFEEMVSSGLQPDVGAIDAVVSAHFIAGQYKSARKTLIDLWPYISTVPAHLTSAPLHELMGAFRKLGSKPDVSRRVSKKERKAFYRKMKELKTIFEGVVHSNATVETAGTLKFQRRPDR</sequence>
<dbReference type="InterPro" id="IPR002885">
    <property type="entry name" value="PPR_rpt"/>
</dbReference>
<dbReference type="InterPro" id="IPR011990">
    <property type="entry name" value="TPR-like_helical_dom_sf"/>
</dbReference>
<reference evidence="3 4" key="1">
    <citation type="journal article" date="2015" name="Fungal Genet. Biol.">
        <title>Evolution of novel wood decay mechanisms in Agaricales revealed by the genome sequences of Fistulina hepatica and Cylindrobasidium torrendii.</title>
        <authorList>
            <person name="Floudas D."/>
            <person name="Held B.W."/>
            <person name="Riley R."/>
            <person name="Nagy L.G."/>
            <person name="Koehler G."/>
            <person name="Ransdell A.S."/>
            <person name="Younus H."/>
            <person name="Chow J."/>
            <person name="Chiniquy J."/>
            <person name="Lipzen A."/>
            <person name="Tritt A."/>
            <person name="Sun H."/>
            <person name="Haridas S."/>
            <person name="LaButti K."/>
            <person name="Ohm R.A."/>
            <person name="Kues U."/>
            <person name="Blanchette R.A."/>
            <person name="Grigoriev I.V."/>
            <person name="Minto R.E."/>
            <person name="Hibbett D.S."/>
        </authorList>
    </citation>
    <scope>NUCLEOTIDE SEQUENCE [LARGE SCALE GENOMIC DNA]</scope>
    <source>
        <strain evidence="3 4">FP15055 ss-10</strain>
    </source>
</reference>
<dbReference type="PANTHER" id="PTHR47942">
    <property type="entry name" value="TETRATRICOPEPTIDE REPEAT (TPR)-LIKE SUPERFAMILY PROTEIN-RELATED"/>
    <property type="match status" value="1"/>
</dbReference>
<dbReference type="STRING" id="1314674.A0A0D7BQP6"/>
<protein>
    <recommendedName>
        <fullName evidence="5">Pentacotripeptide-repeat region of PRORP domain-containing protein</fullName>
    </recommendedName>
</protein>
<dbReference type="PANTHER" id="PTHR47942:SF63">
    <property type="entry name" value="PENTATRICOPEPTIDE REPEAT-CONTAINING PROTEIN"/>
    <property type="match status" value="1"/>
</dbReference>
<proteinExistence type="predicted"/>
<gene>
    <name evidence="3" type="ORF">CYLTODRAFT_388142</name>
</gene>
<feature type="repeat" description="PPR" evidence="2">
    <location>
        <begin position="655"/>
        <end position="689"/>
    </location>
</feature>
<dbReference type="PROSITE" id="PS51375">
    <property type="entry name" value="PPR"/>
    <property type="match status" value="3"/>
</dbReference>
<dbReference type="InterPro" id="IPR051222">
    <property type="entry name" value="PPR/CCM1_RNA-binding"/>
</dbReference>
<evidence type="ECO:0000256" key="1">
    <source>
        <dbReference type="ARBA" id="ARBA00022737"/>
    </source>
</evidence>
<dbReference type="NCBIfam" id="TIGR00756">
    <property type="entry name" value="PPR"/>
    <property type="match status" value="2"/>
</dbReference>
<evidence type="ECO:0000313" key="3">
    <source>
        <dbReference type="EMBL" id="KIY72858.1"/>
    </source>
</evidence>
<keyword evidence="1" id="KW-0677">Repeat</keyword>
<name>A0A0D7BQP6_9AGAR</name>
<dbReference type="EMBL" id="KN880440">
    <property type="protein sequence ID" value="KIY72858.1"/>
    <property type="molecule type" value="Genomic_DNA"/>
</dbReference>
<dbReference type="OrthoDB" id="185373at2759"/>
<feature type="repeat" description="PPR" evidence="2">
    <location>
        <begin position="620"/>
        <end position="654"/>
    </location>
</feature>
<dbReference type="Gene3D" id="1.25.40.10">
    <property type="entry name" value="Tetratricopeptide repeat domain"/>
    <property type="match status" value="3"/>
</dbReference>
<feature type="repeat" description="PPR" evidence="2">
    <location>
        <begin position="203"/>
        <end position="237"/>
    </location>
</feature>
<organism evidence="3 4">
    <name type="scientific">Cylindrobasidium torrendii FP15055 ss-10</name>
    <dbReference type="NCBI Taxonomy" id="1314674"/>
    <lineage>
        <taxon>Eukaryota</taxon>
        <taxon>Fungi</taxon>
        <taxon>Dikarya</taxon>
        <taxon>Basidiomycota</taxon>
        <taxon>Agaricomycotina</taxon>
        <taxon>Agaricomycetes</taxon>
        <taxon>Agaricomycetidae</taxon>
        <taxon>Agaricales</taxon>
        <taxon>Marasmiineae</taxon>
        <taxon>Physalacriaceae</taxon>
        <taxon>Cylindrobasidium</taxon>
    </lineage>
</organism>
<dbReference type="AlphaFoldDB" id="A0A0D7BQP6"/>
<evidence type="ECO:0008006" key="5">
    <source>
        <dbReference type="Google" id="ProtNLM"/>
    </source>
</evidence>
<keyword evidence="4" id="KW-1185">Reference proteome</keyword>
<dbReference type="Pfam" id="PF13812">
    <property type="entry name" value="PPR_3"/>
    <property type="match status" value="1"/>
</dbReference>
<evidence type="ECO:0000313" key="4">
    <source>
        <dbReference type="Proteomes" id="UP000054007"/>
    </source>
</evidence>
<accession>A0A0D7BQP6</accession>